<sequence>MRVELNLVGLCCAVPQLLAYSKIKKLKEGDVLEIVVEKGSSQERDIVNLIEYFKLDVTRRENGDEVRYTLKIDKAILSNN</sequence>
<dbReference type="Proteomes" id="UP000024332">
    <property type="component" value="Unassembled WGS sequence"/>
</dbReference>
<dbReference type="InterPro" id="IPR001455">
    <property type="entry name" value="TusA-like"/>
</dbReference>
<comment type="caution">
    <text evidence="2">The sequence shown here is derived from an EMBL/GenBank/DDBJ whole genome shotgun (WGS) entry which is preliminary data.</text>
</comment>
<evidence type="ECO:0000313" key="2">
    <source>
        <dbReference type="EMBL" id="EZQ07076.1"/>
    </source>
</evidence>
<accession>A0A031LPY9</accession>
<dbReference type="AlphaFoldDB" id="A0A031LPY9"/>
<dbReference type="Pfam" id="PF01206">
    <property type="entry name" value="TusA"/>
    <property type="match status" value="1"/>
</dbReference>
<dbReference type="EMBL" id="JFZT01000039">
    <property type="protein sequence ID" value="EZQ07076.1"/>
    <property type="molecule type" value="Genomic_DNA"/>
</dbReference>
<proteinExistence type="predicted"/>
<keyword evidence="3" id="KW-1185">Reference proteome</keyword>
<protein>
    <submittedName>
        <fullName evidence="2">Oxidoreductase</fullName>
    </submittedName>
</protein>
<dbReference type="SUPFAM" id="SSF64307">
    <property type="entry name" value="SirA-like"/>
    <property type="match status" value="1"/>
</dbReference>
<dbReference type="STRING" id="1160895.CM19_06955"/>
<name>A0A031LPY9_9CREN</name>
<dbReference type="InterPro" id="IPR036868">
    <property type="entry name" value="TusA-like_sf"/>
</dbReference>
<dbReference type="RefSeq" id="WP_048099597.1">
    <property type="nucleotide sequence ID" value="NZ_JFZT01000039.1"/>
</dbReference>
<gene>
    <name evidence="2" type="ORF">CM19_06955</name>
</gene>
<organism evidence="2 3">
    <name type="scientific">Candidatus Acidianus copahuensis</name>
    <dbReference type="NCBI Taxonomy" id="1160895"/>
    <lineage>
        <taxon>Archaea</taxon>
        <taxon>Thermoproteota</taxon>
        <taxon>Thermoprotei</taxon>
        <taxon>Sulfolobales</taxon>
        <taxon>Sulfolobaceae</taxon>
        <taxon>Acidianus</taxon>
    </lineage>
</organism>
<evidence type="ECO:0000259" key="1">
    <source>
        <dbReference type="Pfam" id="PF01206"/>
    </source>
</evidence>
<evidence type="ECO:0000313" key="3">
    <source>
        <dbReference type="Proteomes" id="UP000024332"/>
    </source>
</evidence>
<dbReference type="Gene3D" id="3.30.110.40">
    <property type="entry name" value="TusA-like domain"/>
    <property type="match status" value="1"/>
</dbReference>
<feature type="domain" description="UPF0033" evidence="1">
    <location>
        <begin position="4"/>
        <end position="71"/>
    </location>
</feature>
<dbReference type="OrthoDB" id="43768at2157"/>
<reference evidence="2 3" key="1">
    <citation type="submission" date="2014-03" db="EMBL/GenBank/DDBJ databases">
        <title>Draft genome sequence of the novel thermoacidophilic archaea Acidianus copahuensis ALE1 strain, isolated from Copahue volcanic area in Neuquen Argentina.</title>
        <authorList>
            <person name="Urbieta M.S."/>
            <person name="Rascovan N."/>
            <person name="Castro C."/>
            <person name="Revale S."/>
            <person name="Giaveno M.A."/>
            <person name="Vazquez M.P."/>
            <person name="Donati E.R."/>
        </authorList>
    </citation>
    <scope>NUCLEOTIDE SEQUENCE [LARGE SCALE GENOMIC DNA]</scope>
    <source>
        <strain evidence="2 3">ALE1</strain>
    </source>
</reference>